<dbReference type="EMBL" id="VJMJ01000070">
    <property type="protein sequence ID" value="KAF0738760.1"/>
    <property type="molecule type" value="Genomic_DNA"/>
</dbReference>
<sequence>MADITRDADLLRHLGRVVESMPTIDQEKGTSIAAFGDLDAIGIHNDKTHEQFDFQQQADASIPFYLQGSDEFQATEALEQRKALKSSPRIKDGILRFWNVFPKHTVMHEDVISKDEYMQLMLLLFKVLRDDFEKHNATIQIEKDWIVDSKAKDSMNMTVFTDALFELVDMWTCDIEENTYVRFIDILFARISVRAIVFFDGTVIRVALDDQSKSLHELMAEAVPLATLSAFSHIARYMSDSTITTMGDLAKAKPEEIEQLRLDYIEKNQLSTEMFGSDLFQVLELLASAGTAKNLNSLVELTRAKPSLIDEARQAFLNARNISTTKQAPKSRVVEELAKFGIKVEALTSEQMIQDTYMTLCDLFVVKTGSEIIEMAKRDLKRIKIQLERHGMYVPEDMVEAKYKEYFETVIKTTGAQVVQGAKQWIADNSNEESLSEFIKKEYDEFKVLEDARAFTSDDSEFISLTAQDEDDDSSKEKGEKDKGKSLATRDISMVKSDKPPPPEKPKNQFNVNHPTSHQAPPKDTGNSNVPKAKKENSLPKNQPGHDNNDIHSAPINKNGSKNAAITGSLKPQVETIVVHTEPLLPSQDLYLTAETNSSLQQSVSMEPSEPLLVEIAGTDVNSDATPAEVKQNELQLDEKSTNSQTQSNIGNTSPRKNIIIQRDIVGQKKLSPKEKRMKKLKGASQQPKYAKIVVGGLTQGDVPTIVRYIRLLGFGDVFQAMTREETIGLCESNATDEGADIVCFVVGENLDEALPSLKIFKELVELCVIIIGGDSKDPTKTQNIAHECVAHGAIYFATMPVNFTALRSRMQQVLENSKQPYVFQRKQEKPNSALYEAMDKTEKQLKAIHDANSIEKDNGYVVSAGRKRSIARPRPSFAAPSDSGNATPRRV</sequence>
<dbReference type="AlphaFoldDB" id="A0A6G0XF90"/>
<keyword evidence="3" id="KW-1185">Reference proteome</keyword>
<feature type="region of interest" description="Disordered" evidence="1">
    <location>
        <begin position="866"/>
        <end position="892"/>
    </location>
</feature>
<gene>
    <name evidence="2" type="ORF">Ae201684_005376</name>
</gene>
<evidence type="ECO:0000256" key="1">
    <source>
        <dbReference type="SAM" id="MobiDB-lite"/>
    </source>
</evidence>
<dbReference type="VEuPathDB" id="FungiDB:AeMF1_000272"/>
<feature type="compositionally biased region" description="Polar residues" evidence="1">
    <location>
        <begin position="883"/>
        <end position="892"/>
    </location>
</feature>
<proteinExistence type="predicted"/>
<feature type="compositionally biased region" description="Basic and acidic residues" evidence="1">
    <location>
        <begin position="496"/>
        <end position="507"/>
    </location>
</feature>
<accession>A0A6G0XF90</accession>
<feature type="compositionally biased region" description="Polar residues" evidence="1">
    <location>
        <begin position="508"/>
        <end position="530"/>
    </location>
</feature>
<protein>
    <submittedName>
        <fullName evidence="2">Uncharacterized protein</fullName>
    </submittedName>
</protein>
<feature type="compositionally biased region" description="Polar residues" evidence="1">
    <location>
        <begin position="642"/>
        <end position="654"/>
    </location>
</feature>
<feature type="compositionally biased region" description="Basic and acidic residues" evidence="1">
    <location>
        <begin position="475"/>
        <end position="485"/>
    </location>
</feature>
<evidence type="ECO:0000313" key="2">
    <source>
        <dbReference type="EMBL" id="KAF0738760.1"/>
    </source>
</evidence>
<dbReference type="Proteomes" id="UP000481153">
    <property type="component" value="Unassembled WGS sequence"/>
</dbReference>
<reference evidence="2 3" key="1">
    <citation type="submission" date="2019-07" db="EMBL/GenBank/DDBJ databases">
        <title>Genomics analysis of Aphanomyces spp. identifies a new class of oomycete effector associated with host adaptation.</title>
        <authorList>
            <person name="Gaulin E."/>
        </authorList>
    </citation>
    <scope>NUCLEOTIDE SEQUENCE [LARGE SCALE GENOMIC DNA]</scope>
    <source>
        <strain evidence="2 3">ATCC 201684</strain>
    </source>
</reference>
<feature type="region of interest" description="Disordered" evidence="1">
    <location>
        <begin position="634"/>
        <end position="654"/>
    </location>
</feature>
<evidence type="ECO:0000313" key="3">
    <source>
        <dbReference type="Proteomes" id="UP000481153"/>
    </source>
</evidence>
<feature type="region of interest" description="Disordered" evidence="1">
    <location>
        <begin position="464"/>
        <end position="561"/>
    </location>
</feature>
<name>A0A6G0XF90_9STRA</name>
<comment type="caution">
    <text evidence="2">The sequence shown here is derived from an EMBL/GenBank/DDBJ whole genome shotgun (WGS) entry which is preliminary data.</text>
</comment>
<organism evidence="2 3">
    <name type="scientific">Aphanomyces euteiches</name>
    <dbReference type="NCBI Taxonomy" id="100861"/>
    <lineage>
        <taxon>Eukaryota</taxon>
        <taxon>Sar</taxon>
        <taxon>Stramenopiles</taxon>
        <taxon>Oomycota</taxon>
        <taxon>Saprolegniomycetes</taxon>
        <taxon>Saprolegniales</taxon>
        <taxon>Verrucalvaceae</taxon>
        <taxon>Aphanomyces</taxon>
    </lineage>
</organism>